<evidence type="ECO:0000313" key="1">
    <source>
        <dbReference type="EMBL" id="XHV15832.1"/>
    </source>
</evidence>
<protein>
    <submittedName>
        <fullName evidence="1">Uncharacterized protein</fullName>
    </submittedName>
</protein>
<sequence length="271" mass="30418">MWHTVSLSAPALGPSTLQYYQTLYSFYLLLTVHARTHFSFRWEGYLTNDTVVRPELVDTLRCILHAMLNQQARLTSNLRVGAVQVQCIVYVRNQAHLIVEPVTGQECAQDHTGRHCHQEECFPLTPVVSHLSFLVVHYLLLTLPGHNFLPLLFLTETVAGTGWAGPRPNAVDSVAAVVSLLPVHAPLRTGTFYLFLDNGAEANCLREQRSLVVQESLCKFHRTSSSKRNPLSRSAILGCKARSLNTCTHCLPKRMQLVLLVVAALIYFFIR</sequence>
<proteinExistence type="predicted"/>
<name>A0AB74UKW5_9CAUD</name>
<organism evidence="1">
    <name type="scientific">Klebsiella phage HenuGS</name>
    <dbReference type="NCBI Taxonomy" id="3350566"/>
    <lineage>
        <taxon>Viruses</taxon>
        <taxon>Duplodnaviria</taxon>
        <taxon>Heunggongvirae</taxon>
        <taxon>Uroviricota</taxon>
        <taxon>Caudoviricetes</taxon>
        <taxon>Autographivirales</taxon>
        <taxon>Autoscriptoviridae</taxon>
        <taxon>Slopekvirinae</taxon>
        <taxon>Drulisvirus</taxon>
    </lineage>
</organism>
<accession>A0AB74UKW5</accession>
<dbReference type="EMBL" id="PQ362313">
    <property type="protein sequence ID" value="XHV15832.1"/>
    <property type="molecule type" value="Genomic_DNA"/>
</dbReference>
<reference evidence="1" key="1">
    <citation type="submission" date="2024-10" db="EMBL/GenBank/DDBJ databases">
        <authorList>
            <person name="Li Q."/>
            <person name="Liu M."/>
            <person name="Guo S."/>
            <person name="Shi X."/>
            <person name="Zhou F."/>
            <person name="Li J."/>
        </authorList>
    </citation>
    <scope>NUCLEOTIDE SEQUENCE</scope>
</reference>